<dbReference type="PANTHER" id="PTHR10736">
    <property type="entry name" value="BESTROPHIN"/>
    <property type="match status" value="1"/>
</dbReference>
<comment type="similarity">
    <text evidence="5 6">Belongs to the anion channel-forming bestrophin (TC 1.A.46) family. Calcium-sensitive chloride channel subfamily.</text>
</comment>
<reference evidence="8" key="1">
    <citation type="submission" date="2016-11" db="UniProtKB">
        <authorList>
            <consortium name="WormBaseParasite"/>
        </authorList>
    </citation>
    <scope>IDENTIFICATION</scope>
</reference>
<dbReference type="Pfam" id="PF01062">
    <property type="entry name" value="Bestrophin"/>
    <property type="match status" value="1"/>
</dbReference>
<sequence length="151" mass="17433">MAMDEYNYRNFVTEISRIRDKLGDILTYDWVPMPLALTQVRHFYWSICSSATYFNFRESLSVAIISLIMRFAFSLVLNIFYLGWLKCSQVILNPFGEDDDDYEVISNFVILLHSPVLPQSLGFSRLSDTSLIGSMAGKRVPQHEQEVVNHP</sequence>
<name>A0A1I7XRR3_HETBA</name>
<accession>A0A1I7XRR3</accession>
<keyword evidence="6" id="KW-1003">Cell membrane</keyword>
<evidence type="ECO:0000313" key="7">
    <source>
        <dbReference type="Proteomes" id="UP000095283"/>
    </source>
</evidence>
<evidence type="ECO:0000256" key="3">
    <source>
        <dbReference type="ARBA" id="ARBA00022989"/>
    </source>
</evidence>
<dbReference type="GO" id="GO:0005254">
    <property type="term" value="F:chloride channel activity"/>
    <property type="evidence" value="ECO:0007669"/>
    <property type="project" value="UniProtKB-KW"/>
</dbReference>
<feature type="transmembrane region" description="Helical" evidence="6">
    <location>
        <begin position="60"/>
        <end position="84"/>
    </location>
</feature>
<evidence type="ECO:0000256" key="6">
    <source>
        <dbReference type="RuleBase" id="RU363126"/>
    </source>
</evidence>
<keyword evidence="7" id="KW-1185">Reference proteome</keyword>
<dbReference type="GO" id="GO:0034707">
    <property type="term" value="C:chloride channel complex"/>
    <property type="evidence" value="ECO:0007669"/>
    <property type="project" value="UniProtKB-KW"/>
</dbReference>
<evidence type="ECO:0000256" key="2">
    <source>
        <dbReference type="ARBA" id="ARBA00022692"/>
    </source>
</evidence>
<evidence type="ECO:0000256" key="5">
    <source>
        <dbReference type="ARBA" id="ARBA00034769"/>
    </source>
</evidence>
<keyword evidence="6" id="KW-0406">Ion transport</keyword>
<dbReference type="AlphaFoldDB" id="A0A1I7XRR3"/>
<keyword evidence="6" id="KW-0869">Chloride channel</keyword>
<keyword evidence="2 6" id="KW-0812">Transmembrane</keyword>
<protein>
    <recommendedName>
        <fullName evidence="6">Bestrophin homolog</fullName>
    </recommendedName>
</protein>
<comment type="subcellular location">
    <subcellularLocation>
        <location evidence="6">Cell membrane</location>
        <topology evidence="6">Multi-pass membrane protein</topology>
    </subcellularLocation>
    <subcellularLocation>
        <location evidence="1">Membrane</location>
    </subcellularLocation>
</comment>
<evidence type="ECO:0000256" key="4">
    <source>
        <dbReference type="ARBA" id="ARBA00023136"/>
    </source>
</evidence>
<dbReference type="PANTHER" id="PTHR10736:SF0">
    <property type="entry name" value="BESTROPHIN HOMOLOG"/>
    <property type="match status" value="1"/>
</dbReference>
<organism evidence="7 8">
    <name type="scientific">Heterorhabditis bacteriophora</name>
    <name type="common">Entomopathogenic nematode worm</name>
    <dbReference type="NCBI Taxonomy" id="37862"/>
    <lineage>
        <taxon>Eukaryota</taxon>
        <taxon>Metazoa</taxon>
        <taxon>Ecdysozoa</taxon>
        <taxon>Nematoda</taxon>
        <taxon>Chromadorea</taxon>
        <taxon>Rhabditida</taxon>
        <taxon>Rhabditina</taxon>
        <taxon>Rhabditomorpha</taxon>
        <taxon>Strongyloidea</taxon>
        <taxon>Heterorhabditidae</taxon>
        <taxon>Heterorhabditis</taxon>
    </lineage>
</organism>
<comment type="caution">
    <text evidence="6">Lacks conserved residue(s) required for the propagation of feature annotation.</text>
</comment>
<keyword evidence="6" id="KW-0813">Transport</keyword>
<dbReference type="Proteomes" id="UP000095283">
    <property type="component" value="Unplaced"/>
</dbReference>
<keyword evidence="6" id="KW-0868">Chloride</keyword>
<keyword evidence="6" id="KW-0407">Ion channel</keyword>
<proteinExistence type="inferred from homology"/>
<keyword evidence="4 6" id="KW-0472">Membrane</keyword>
<comment type="function">
    <text evidence="6">Forms chloride channels.</text>
</comment>
<dbReference type="InterPro" id="IPR021134">
    <property type="entry name" value="Bestrophin-like"/>
</dbReference>
<keyword evidence="3 6" id="KW-1133">Transmembrane helix</keyword>
<dbReference type="InterPro" id="IPR000615">
    <property type="entry name" value="Bestrophin"/>
</dbReference>
<evidence type="ECO:0000256" key="1">
    <source>
        <dbReference type="ARBA" id="ARBA00004370"/>
    </source>
</evidence>
<dbReference type="WBParaSite" id="Hba_20173">
    <property type="protein sequence ID" value="Hba_20173"/>
    <property type="gene ID" value="Hba_20173"/>
</dbReference>
<evidence type="ECO:0000313" key="8">
    <source>
        <dbReference type="WBParaSite" id="Hba_20173"/>
    </source>
</evidence>
<dbReference type="GO" id="GO:0005886">
    <property type="term" value="C:plasma membrane"/>
    <property type="evidence" value="ECO:0007669"/>
    <property type="project" value="UniProtKB-SubCell"/>
</dbReference>